<reference evidence="4 5" key="1">
    <citation type="journal article" date="2023" name="Environ Microbiome">
        <title>A coral-associated actinobacterium mitigates coral bleaching under heat stress.</title>
        <authorList>
            <person name="Li J."/>
            <person name="Zou Y."/>
            <person name="Li Q."/>
            <person name="Zhang J."/>
            <person name="Bourne D.G."/>
            <person name="Lyu Y."/>
            <person name="Liu C."/>
            <person name="Zhang S."/>
        </authorList>
    </citation>
    <scope>NUCLEOTIDE SEQUENCE [LARGE SCALE GENOMIC DNA]</scope>
    <source>
        <strain evidence="4 5">SCSIO 13291</strain>
    </source>
</reference>
<keyword evidence="1" id="KW-0812">Transmembrane</keyword>
<organism evidence="4 5">
    <name type="scientific">Propioniciclava soli</name>
    <dbReference type="NCBI Taxonomy" id="2775081"/>
    <lineage>
        <taxon>Bacteria</taxon>
        <taxon>Bacillati</taxon>
        <taxon>Actinomycetota</taxon>
        <taxon>Actinomycetes</taxon>
        <taxon>Propionibacteriales</taxon>
        <taxon>Propionibacteriaceae</taxon>
        <taxon>Propioniciclava</taxon>
    </lineage>
</organism>
<dbReference type="InterPro" id="IPR051549">
    <property type="entry name" value="PEP_Utilizing_Enz"/>
</dbReference>
<keyword evidence="5" id="KW-1185">Reference proteome</keyword>
<evidence type="ECO:0000313" key="5">
    <source>
        <dbReference type="Proteomes" id="UP001434337"/>
    </source>
</evidence>
<dbReference type="Gene3D" id="3.50.30.10">
    <property type="entry name" value="Phosphohistidine domain"/>
    <property type="match status" value="1"/>
</dbReference>
<dbReference type="SUPFAM" id="SSF52009">
    <property type="entry name" value="Phosphohistidine domain"/>
    <property type="match status" value="1"/>
</dbReference>
<dbReference type="PANTHER" id="PTHR43615">
    <property type="entry name" value="PHOSPHOENOLPYRUVATE SYNTHASE-RELATED"/>
    <property type="match status" value="1"/>
</dbReference>
<dbReference type="InterPro" id="IPR008279">
    <property type="entry name" value="PEP-util_enz_mobile_dom"/>
</dbReference>
<evidence type="ECO:0000259" key="3">
    <source>
        <dbReference type="Pfam" id="PF01326"/>
    </source>
</evidence>
<evidence type="ECO:0000313" key="4">
    <source>
        <dbReference type="EMBL" id="WZW98419.1"/>
    </source>
</evidence>
<dbReference type="Pfam" id="PF00391">
    <property type="entry name" value="PEP-utilizers"/>
    <property type="match status" value="1"/>
</dbReference>
<dbReference type="InterPro" id="IPR013815">
    <property type="entry name" value="ATP_grasp_subdomain_1"/>
</dbReference>
<sequence>MGDPCVVLPLADVGREDIRLAGGKGANLGELLRAGFPVPDGFVVTTAAFDDSSAGSGSGGSGSGGSGSVRPVSDALAGVVAAAYASLGGGPVAVRSSATAEDLPTASFAGQQDTYLGVVGTDAVVDAVARCWASLFTERAVAYRAAAERAGRDAPGHLSMAVVVQLLVEAEVAGVLFTAHPVTGRRDESVITAAWGLGESVVGGTVEPDEFVVGADRIRVTMGSKQSMTVATDGGVTQRPTPDDRRRARTLTDDQARALASLGARIAAHFGSPQDIEWVLAGGEFQIVQARPITALPEPSGPVPTTWPVPRPGSLYFRASIVEHLPDPLSPLFADMAATAVPAGLQGLVAELSPRTATLDVEFPTIHGYAFYDYSRRAWNQMWSFTPAGLAHLSRSGFVHDRWRDRELPRFRRTVAAWDAKEAAALASVELLTGAQELVDATCLYYTTVQSIIPVAAMAEIAWTTLHSRVLARPHGPDAAAFLVGFDSEPIRAEKSLFDLAAWCREHSELASSLTTPALQIGDAAPEGVAAEVWAEFRRQWDAHLAAHGHLLFNLDLMNPVPADDPEPVLVGLRYALEGQSGDPHARQRAQAVLRERITAELMGCLDPVLRRLARRSLALAQRWAPIREDALAALGLAWPTARRLLRELGGRLVGAGALASAEDVYWLTRAEAEGLASDLDRGAPVAPHSEIVEARQVAWRGQRRATPPQYLPQGGGLRWLESMMPARESGDGPVLSGTTGSGGTVTGRARVVAGPEDFAAFAPGEILVAAITTPAYTPLFARAAGVVTDIGGVLSHGSIVAREYGIPAVLGTGAATRRIATGDEITVDGVGARVVLDEAEATPATADAAGRVAAALATAVALGAVGALSASVWRRRH</sequence>
<proteinExistence type="predicted"/>
<dbReference type="Pfam" id="PF01326">
    <property type="entry name" value="PPDK_N"/>
    <property type="match status" value="2"/>
</dbReference>
<dbReference type="InterPro" id="IPR002192">
    <property type="entry name" value="PPDK_AMP/ATP-bd"/>
</dbReference>
<dbReference type="Gene3D" id="3.30.470.20">
    <property type="entry name" value="ATP-grasp fold, B domain"/>
    <property type="match status" value="1"/>
</dbReference>
<dbReference type="InterPro" id="IPR036637">
    <property type="entry name" value="Phosphohistidine_dom_sf"/>
</dbReference>
<keyword evidence="1" id="KW-0472">Membrane</keyword>
<gene>
    <name evidence="4" type="ORF">PCC79_16255</name>
</gene>
<dbReference type="EMBL" id="CP115965">
    <property type="protein sequence ID" value="WZW98419.1"/>
    <property type="molecule type" value="Genomic_DNA"/>
</dbReference>
<dbReference type="SUPFAM" id="SSF56059">
    <property type="entry name" value="Glutathione synthetase ATP-binding domain-like"/>
    <property type="match status" value="1"/>
</dbReference>
<keyword evidence="1" id="KW-1133">Transmembrane helix</keyword>
<feature type="transmembrane region" description="Helical" evidence="1">
    <location>
        <begin position="853"/>
        <end position="874"/>
    </location>
</feature>
<dbReference type="PANTHER" id="PTHR43615:SF1">
    <property type="entry name" value="PPDK_N DOMAIN-CONTAINING PROTEIN"/>
    <property type="match status" value="1"/>
</dbReference>
<dbReference type="RefSeq" id="WP_342372462.1">
    <property type="nucleotide sequence ID" value="NZ_CP115965.1"/>
</dbReference>
<evidence type="ECO:0000259" key="2">
    <source>
        <dbReference type="Pfam" id="PF00391"/>
    </source>
</evidence>
<accession>A0ABZ3C6R6</accession>
<feature type="domain" description="Pyruvate phosphate dikinase AMP/ATP-binding" evidence="3">
    <location>
        <begin position="71"/>
        <end position="298"/>
    </location>
</feature>
<protein>
    <submittedName>
        <fullName evidence="4">PEP/pyruvate-binding domain-containing protein</fullName>
    </submittedName>
</protein>
<dbReference type="Gene3D" id="3.30.1490.20">
    <property type="entry name" value="ATP-grasp fold, A domain"/>
    <property type="match status" value="2"/>
</dbReference>
<evidence type="ECO:0000256" key="1">
    <source>
        <dbReference type="SAM" id="Phobius"/>
    </source>
</evidence>
<feature type="domain" description="Pyruvate phosphate dikinase AMP/ATP-binding" evidence="3">
    <location>
        <begin position="19"/>
        <end position="51"/>
    </location>
</feature>
<feature type="domain" description="PEP-utilising enzyme mobile" evidence="2">
    <location>
        <begin position="763"/>
        <end position="830"/>
    </location>
</feature>
<name>A0ABZ3C6R6_9ACTN</name>
<dbReference type="Proteomes" id="UP001434337">
    <property type="component" value="Chromosome"/>
</dbReference>